<reference evidence="1 2" key="1">
    <citation type="submission" date="2018-08" db="EMBL/GenBank/DDBJ databases">
        <title>A genome reference for cultivated species of the human gut microbiota.</title>
        <authorList>
            <person name="Zou Y."/>
            <person name="Xue W."/>
            <person name="Luo G."/>
        </authorList>
    </citation>
    <scope>NUCLEOTIDE SEQUENCE [LARGE SCALE GENOMIC DNA]</scope>
    <source>
        <strain evidence="1 2">AF22-21</strain>
    </source>
</reference>
<comment type="caution">
    <text evidence="1">The sequence shown here is derived from an EMBL/GenBank/DDBJ whole genome shotgun (WGS) entry which is preliminary data.</text>
</comment>
<evidence type="ECO:0008006" key="3">
    <source>
        <dbReference type="Google" id="ProtNLM"/>
    </source>
</evidence>
<gene>
    <name evidence="1" type="ORF">DWX94_03995</name>
</gene>
<evidence type="ECO:0000313" key="1">
    <source>
        <dbReference type="EMBL" id="RGS43485.1"/>
    </source>
</evidence>
<proteinExistence type="predicted"/>
<dbReference type="AlphaFoldDB" id="A0A3R6CVB5"/>
<dbReference type="OrthoDB" id="1705985at2"/>
<organism evidence="1 2">
    <name type="scientific">Coprococcus eutactus</name>
    <dbReference type="NCBI Taxonomy" id="33043"/>
    <lineage>
        <taxon>Bacteria</taxon>
        <taxon>Bacillati</taxon>
        <taxon>Bacillota</taxon>
        <taxon>Clostridia</taxon>
        <taxon>Lachnospirales</taxon>
        <taxon>Lachnospiraceae</taxon>
        <taxon>Coprococcus</taxon>
    </lineage>
</organism>
<accession>A0A3R6CVB5</accession>
<sequence length="244" mass="28403">MIRRILSIDFDYFLQATKEAVRSFPDGVDRPTELSTLIWASHYLGERQGSLTRSVGVLSDELNCIKRILRKQSSDCPVMIAQSHVHAYDFVHDTVSEDDELRLVNVDMHHDIVNNNEELDCGNWISHLLQEYDMGLTWVANPVSLEMFGLDKDRKENRAFRGIVQKNLSKIEEKNYVFDGIFLCRSDIWTPPHLDNAFCSLCDVITDHFNYVMMEKDIRKCRDCETIVQQLKPDFDRASRKQVQ</sequence>
<protein>
    <recommendedName>
        <fullName evidence="3">Arginase</fullName>
    </recommendedName>
</protein>
<name>A0A3R6CVB5_9FIRM</name>
<dbReference type="EMBL" id="QRVK01000006">
    <property type="protein sequence ID" value="RGS43485.1"/>
    <property type="molecule type" value="Genomic_DNA"/>
</dbReference>
<dbReference type="Proteomes" id="UP000283295">
    <property type="component" value="Unassembled WGS sequence"/>
</dbReference>
<evidence type="ECO:0000313" key="2">
    <source>
        <dbReference type="Proteomes" id="UP000283295"/>
    </source>
</evidence>